<keyword evidence="5" id="KW-0235">DNA replication</keyword>
<evidence type="ECO:0000256" key="5">
    <source>
        <dbReference type="ARBA" id="ARBA00022705"/>
    </source>
</evidence>
<dbReference type="GO" id="GO:0003887">
    <property type="term" value="F:DNA-directed DNA polymerase activity"/>
    <property type="evidence" value="ECO:0007669"/>
    <property type="project" value="UniProtKB-UniRule"/>
</dbReference>
<gene>
    <name evidence="11" type="ordered locus">Thicy_1387</name>
</gene>
<dbReference type="eggNOG" id="COG1466">
    <property type="taxonomic scope" value="Bacteria"/>
</dbReference>
<comment type="catalytic activity">
    <reaction evidence="8">
        <text>DNA(n) + a 2'-deoxyribonucleoside 5'-triphosphate = DNA(n+1) + diphosphate</text>
        <dbReference type="Rhea" id="RHEA:22508"/>
        <dbReference type="Rhea" id="RHEA-COMP:17339"/>
        <dbReference type="Rhea" id="RHEA-COMP:17340"/>
        <dbReference type="ChEBI" id="CHEBI:33019"/>
        <dbReference type="ChEBI" id="CHEBI:61560"/>
        <dbReference type="ChEBI" id="CHEBI:173112"/>
        <dbReference type="EC" id="2.7.7.7"/>
    </reaction>
</comment>
<accession>F6DA18</accession>
<dbReference type="InterPro" id="IPR005790">
    <property type="entry name" value="DNA_polIII_delta"/>
</dbReference>
<comment type="similarity">
    <text evidence="7">Belongs to the DNA polymerase HolA subunit family.</text>
</comment>
<evidence type="ECO:0000256" key="8">
    <source>
        <dbReference type="ARBA" id="ARBA00049244"/>
    </source>
</evidence>
<keyword evidence="3" id="KW-0808">Transferase</keyword>
<dbReference type="CDD" id="cd18138">
    <property type="entry name" value="HLD_clamp_pol_III_delta"/>
    <property type="match status" value="1"/>
</dbReference>
<dbReference type="GO" id="GO:0006261">
    <property type="term" value="P:DNA-templated DNA replication"/>
    <property type="evidence" value="ECO:0007669"/>
    <property type="project" value="TreeGrafter"/>
</dbReference>
<evidence type="ECO:0000256" key="6">
    <source>
        <dbReference type="ARBA" id="ARBA00022932"/>
    </source>
</evidence>
<evidence type="ECO:0000313" key="12">
    <source>
        <dbReference type="Proteomes" id="UP000009232"/>
    </source>
</evidence>
<organism evidence="11 12">
    <name type="scientific">Thiomicrospira cyclica (strain DSM 14477 / JCM 11371 / ALM1)</name>
    <name type="common">Thioalkalimicrobium cyclicum</name>
    <dbReference type="NCBI Taxonomy" id="717773"/>
    <lineage>
        <taxon>Bacteria</taxon>
        <taxon>Pseudomonadati</taxon>
        <taxon>Pseudomonadota</taxon>
        <taxon>Gammaproteobacteria</taxon>
        <taxon>Thiotrichales</taxon>
        <taxon>Piscirickettsiaceae</taxon>
        <taxon>Thiomicrospira</taxon>
    </lineage>
</organism>
<keyword evidence="12" id="KW-1185">Reference proteome</keyword>
<evidence type="ECO:0000313" key="11">
    <source>
        <dbReference type="EMBL" id="AEG32149.1"/>
    </source>
</evidence>
<dbReference type="SUPFAM" id="SSF48019">
    <property type="entry name" value="post-AAA+ oligomerization domain-like"/>
    <property type="match status" value="1"/>
</dbReference>
<keyword evidence="6" id="KW-0239">DNA-directed DNA polymerase</keyword>
<dbReference type="RefSeq" id="WP_013835924.1">
    <property type="nucleotide sequence ID" value="NC_015581.1"/>
</dbReference>
<dbReference type="HOGENOM" id="CLU_044694_0_0_6"/>
<name>F6DA18_THICA</name>
<dbReference type="SUPFAM" id="SSF52540">
    <property type="entry name" value="P-loop containing nucleoside triphosphate hydrolases"/>
    <property type="match status" value="1"/>
</dbReference>
<dbReference type="GO" id="GO:0003677">
    <property type="term" value="F:DNA binding"/>
    <property type="evidence" value="ECO:0007669"/>
    <property type="project" value="InterPro"/>
</dbReference>
<dbReference type="InterPro" id="IPR027417">
    <property type="entry name" value="P-loop_NTPase"/>
</dbReference>
<evidence type="ECO:0000256" key="3">
    <source>
        <dbReference type="ARBA" id="ARBA00022679"/>
    </source>
</evidence>
<protein>
    <recommendedName>
        <fullName evidence="2 9">DNA polymerase III subunit delta</fullName>
        <ecNumber evidence="1 9">2.7.7.7</ecNumber>
    </recommendedName>
</protein>
<dbReference type="EMBL" id="CP002776">
    <property type="protein sequence ID" value="AEG32149.1"/>
    <property type="molecule type" value="Genomic_DNA"/>
</dbReference>
<dbReference type="GO" id="GO:0009360">
    <property type="term" value="C:DNA polymerase III complex"/>
    <property type="evidence" value="ECO:0007669"/>
    <property type="project" value="UniProtKB-UniRule"/>
</dbReference>
<dbReference type="OrthoDB" id="9770982at2"/>
<evidence type="ECO:0000256" key="4">
    <source>
        <dbReference type="ARBA" id="ARBA00022695"/>
    </source>
</evidence>
<dbReference type="InterPro" id="IPR008921">
    <property type="entry name" value="DNA_pol3_clamp-load_cplx_C"/>
</dbReference>
<sequence>MLIASAFLKQLHQGQWRHPSILLVYGEEPLYIRRVTDALRQTFKAQGFLQRDRYDVDAQFDWQGLQMETQTGSLFADQRLIELAMPTGNPGTPGSQFVLNWCKQPPQDCVLVIYCERLESRQVKAKWAQAIESAGLVVQAKPLAQPELVRWCQQEARVQQLQLDTEAAALLAERVEGNMLAAEQELMKLSLRYPAGQVISAQDIAEQVVDQAHYQLFALSSLVLMGEAKQALHVLHRLQQEGTEAPIVLWLLTKELRTLVELAQASNLNLAMKEQRIWSAKQAEYRQALSRHPLKIWHRLLIDAYQIDRQIKGLQLGDPWLGLADLLVSIAR</sequence>
<evidence type="ECO:0000259" key="10">
    <source>
        <dbReference type="Pfam" id="PF06144"/>
    </source>
</evidence>
<evidence type="ECO:0000256" key="2">
    <source>
        <dbReference type="ARBA" id="ARBA00017703"/>
    </source>
</evidence>
<dbReference type="InterPro" id="IPR010372">
    <property type="entry name" value="DNA_pol3_delta_N"/>
</dbReference>
<evidence type="ECO:0000256" key="7">
    <source>
        <dbReference type="ARBA" id="ARBA00034754"/>
    </source>
</evidence>
<dbReference type="PANTHER" id="PTHR34388">
    <property type="entry name" value="DNA POLYMERASE III SUBUNIT DELTA"/>
    <property type="match status" value="1"/>
</dbReference>
<dbReference type="Proteomes" id="UP000009232">
    <property type="component" value="Chromosome"/>
</dbReference>
<dbReference type="NCBIfam" id="TIGR01128">
    <property type="entry name" value="holA"/>
    <property type="match status" value="1"/>
</dbReference>
<evidence type="ECO:0000256" key="1">
    <source>
        <dbReference type="ARBA" id="ARBA00012417"/>
    </source>
</evidence>
<dbReference type="EC" id="2.7.7.7" evidence="1 9"/>
<dbReference type="Gene3D" id="3.40.50.300">
    <property type="entry name" value="P-loop containing nucleotide triphosphate hydrolases"/>
    <property type="match status" value="1"/>
</dbReference>
<feature type="domain" description="DNA polymerase III delta N-terminal" evidence="10">
    <location>
        <begin position="23"/>
        <end position="140"/>
    </location>
</feature>
<dbReference type="Pfam" id="PF06144">
    <property type="entry name" value="DNA_pol3_delta"/>
    <property type="match status" value="1"/>
</dbReference>
<dbReference type="Gene3D" id="1.20.272.10">
    <property type="match status" value="1"/>
</dbReference>
<dbReference type="Gene3D" id="1.10.8.60">
    <property type="match status" value="1"/>
</dbReference>
<dbReference type="STRING" id="717773.Thicy_1387"/>
<dbReference type="PANTHER" id="PTHR34388:SF1">
    <property type="entry name" value="DNA POLYMERASE III SUBUNIT DELTA"/>
    <property type="match status" value="1"/>
</dbReference>
<dbReference type="AlphaFoldDB" id="F6DA18"/>
<evidence type="ECO:0000256" key="9">
    <source>
        <dbReference type="NCBIfam" id="TIGR01128"/>
    </source>
</evidence>
<dbReference type="KEGG" id="tcy:Thicy_1387"/>
<keyword evidence="4" id="KW-0548">Nucleotidyltransferase</keyword>
<reference evidence="11 12" key="1">
    <citation type="submission" date="2011-05" db="EMBL/GenBank/DDBJ databases">
        <title>Complete sequence of Thioalkalimicrobium cyclicum ALM1.</title>
        <authorList>
            <consortium name="US DOE Joint Genome Institute"/>
            <person name="Lucas S."/>
            <person name="Han J."/>
            <person name="Lapidus A."/>
            <person name="Cheng J.-F."/>
            <person name="Goodwin L."/>
            <person name="Pitluck S."/>
            <person name="Peters L."/>
            <person name="Mikhailova N."/>
            <person name="Davenport K."/>
            <person name="Han C."/>
            <person name="Tapia R."/>
            <person name="Land M."/>
            <person name="Hauser L."/>
            <person name="Kyrpides N."/>
            <person name="Ivanova N."/>
            <person name="Pagani I."/>
            <person name="Kappler U."/>
            <person name="Woyke T."/>
        </authorList>
    </citation>
    <scope>NUCLEOTIDE SEQUENCE [LARGE SCALE GENOMIC DNA]</scope>
    <source>
        <strain evidence="12">DSM 14477 / JCM 11371 / ALM1</strain>
    </source>
</reference>
<proteinExistence type="inferred from homology"/>